<evidence type="ECO:0000313" key="1">
    <source>
        <dbReference type="EMBL" id="KAF1085978.1"/>
    </source>
</evidence>
<dbReference type="Proteomes" id="UP000798488">
    <property type="component" value="Unassembled WGS sequence"/>
</dbReference>
<sequence>MLINERKDNLINELTSSDRWVKPACPFCGLPIARPTEQSLRRPLEMPVGSCNCGAVYAYDATGHNLGSAFSEALVFACNMDWDLAWNLLPGEDYCEDLLEKYDIQSHYIIPAGSYEGRRISGALYFIRMHNDIQEVVWPGVQEKLAKARSKTVSQPAAVRQNKGLRLNKQEIAALVENYQLEPLLETATHDNTIISCLQRMLYTGDELLRLKTADALGRVCAAIAKYNPALVSRLLQRLFTSITDAGYGTSNWGAIDAIGEVIANSPDEFSGYLPFLFKILEIDDSNFRPTALRALGVIARVRPDLITKTISYFVKFACLDDPQTRGNAVWLIKHLATPNSRPGSTETRAALKAIRGDQRLINIYEKGVFEQSSIGQLATQALARLE</sequence>
<name>A0A9D3AZL6_9FIRM</name>
<comment type="caution">
    <text evidence="1">The sequence shown here is derived from an EMBL/GenBank/DDBJ whole genome shotgun (WGS) entry which is preliminary data.</text>
</comment>
<protein>
    <submittedName>
        <fullName evidence="1">Uncharacterized protein</fullName>
    </submittedName>
</protein>
<proteinExistence type="predicted"/>
<dbReference type="EMBL" id="LSRS01000002">
    <property type="protein sequence ID" value="KAF1085978.1"/>
    <property type="molecule type" value="Genomic_DNA"/>
</dbReference>
<dbReference type="NCBIfam" id="NF045662">
    <property type="entry name" value="DVU0298_fam"/>
    <property type="match status" value="1"/>
</dbReference>
<dbReference type="AlphaFoldDB" id="A0A9D3AZL6"/>
<dbReference type="InterPro" id="IPR054701">
    <property type="entry name" value="DVU0298-like"/>
</dbReference>
<dbReference type="Gene3D" id="1.25.10.10">
    <property type="entry name" value="Leucine-rich Repeat Variant"/>
    <property type="match status" value="1"/>
</dbReference>
<evidence type="ECO:0000313" key="2">
    <source>
        <dbReference type="Proteomes" id="UP000798488"/>
    </source>
</evidence>
<dbReference type="InterPro" id="IPR011989">
    <property type="entry name" value="ARM-like"/>
</dbReference>
<keyword evidence="2" id="KW-1185">Reference proteome</keyword>
<dbReference type="RefSeq" id="WP_243152892.1">
    <property type="nucleotide sequence ID" value="NZ_LSRS01000002.1"/>
</dbReference>
<reference evidence="1" key="1">
    <citation type="submission" date="2016-02" db="EMBL/GenBank/DDBJ databases">
        <title>Draft Genome Sequence of Sporotomaculum syntrophicum Strain FB, a Syntrophic Benzoate Degrader.</title>
        <authorList>
            <person name="Nobu M.K."/>
            <person name="Narihiro T."/>
            <person name="Qiu Y.-L."/>
            <person name="Ohashi A."/>
            <person name="Liu W.-T."/>
            <person name="Yuji S."/>
        </authorList>
    </citation>
    <scope>NUCLEOTIDE SEQUENCE</scope>
    <source>
        <strain evidence="1">FB</strain>
    </source>
</reference>
<gene>
    <name evidence="1" type="ORF">SPSYN_00716</name>
</gene>
<dbReference type="InterPro" id="IPR016024">
    <property type="entry name" value="ARM-type_fold"/>
</dbReference>
<dbReference type="SUPFAM" id="SSF48371">
    <property type="entry name" value="ARM repeat"/>
    <property type="match status" value="1"/>
</dbReference>
<organism evidence="1 2">
    <name type="scientific">Sporotomaculum syntrophicum</name>
    <dbReference type="NCBI Taxonomy" id="182264"/>
    <lineage>
        <taxon>Bacteria</taxon>
        <taxon>Bacillati</taxon>
        <taxon>Bacillota</taxon>
        <taxon>Clostridia</taxon>
        <taxon>Eubacteriales</taxon>
        <taxon>Desulfallaceae</taxon>
        <taxon>Sporotomaculum</taxon>
    </lineage>
</organism>
<accession>A0A9D3AZL6</accession>